<feature type="domain" description="RNase H type-1" evidence="7">
    <location>
        <begin position="171"/>
        <end position="277"/>
    </location>
</feature>
<dbReference type="Gene3D" id="3.10.20.370">
    <property type="match status" value="1"/>
</dbReference>
<name>A0A6P6VIS0_COFAR</name>
<dbReference type="RefSeq" id="XP_027102974.1">
    <property type="nucleotide sequence ID" value="XM_027247173.1"/>
</dbReference>
<dbReference type="PANTHER" id="PTHR48475">
    <property type="entry name" value="RIBONUCLEASE H"/>
    <property type="match status" value="1"/>
</dbReference>
<dbReference type="CDD" id="cd09279">
    <property type="entry name" value="RNase_HI_like"/>
    <property type="match status" value="1"/>
</dbReference>
<dbReference type="PANTHER" id="PTHR48475:SF1">
    <property type="entry name" value="RNASE H TYPE-1 DOMAIN-CONTAINING PROTEIN"/>
    <property type="match status" value="1"/>
</dbReference>
<evidence type="ECO:0000256" key="4">
    <source>
        <dbReference type="ARBA" id="ARBA00022759"/>
    </source>
</evidence>
<evidence type="ECO:0000256" key="6">
    <source>
        <dbReference type="ARBA" id="ARBA00022918"/>
    </source>
</evidence>
<sequence>MYLSVLDKAVGCVLGQHDETGRKEQAIYYLSKKFTAYEANYSFLERSCCALAWATQKLRHYLLDYTTYLISRSDSLKYLLEKSMPTGHMAKWQIILSEFDIIFTTQKTVKGQAIADHLAENSRDNDCQLLHTYFPDEEILFVGAVEDMSEQYLGWRLFFDSASNSFGAGTGTGTVLVSFEGKHYPATVKLRFSCINNIAEYESCIFELKMALDMKIKDLKAFSGSDLLVHQMLKQWVTRDSKIILYYCSLLSLANKFRYLELRHIPRTRNAFVDALTTLFSIIQHPDELVIEPIQIQFQDRPAHCLGTERVSDIRPWYNYIKEFVKTRSYPPDADSIAKSFLRRMSSRFFLNGEVLYKKILIWAF</sequence>
<dbReference type="InterPro" id="IPR012337">
    <property type="entry name" value="RNaseH-like_sf"/>
</dbReference>
<keyword evidence="1" id="KW-0808">Transferase</keyword>
<dbReference type="AlphaFoldDB" id="A0A6P6VIS0"/>
<dbReference type="Pfam" id="PF13456">
    <property type="entry name" value="RVT_3"/>
    <property type="match status" value="1"/>
</dbReference>
<organism evidence="9 10">
    <name type="scientific">Coffea arabica</name>
    <name type="common">Arabian coffee</name>
    <dbReference type="NCBI Taxonomy" id="13443"/>
    <lineage>
        <taxon>Eukaryota</taxon>
        <taxon>Viridiplantae</taxon>
        <taxon>Streptophyta</taxon>
        <taxon>Embryophyta</taxon>
        <taxon>Tracheophyta</taxon>
        <taxon>Spermatophyta</taxon>
        <taxon>Magnoliopsida</taxon>
        <taxon>eudicotyledons</taxon>
        <taxon>Gunneridae</taxon>
        <taxon>Pentapetalae</taxon>
        <taxon>asterids</taxon>
        <taxon>lamiids</taxon>
        <taxon>Gentianales</taxon>
        <taxon>Rubiaceae</taxon>
        <taxon>Ixoroideae</taxon>
        <taxon>Gardenieae complex</taxon>
        <taxon>Bertiereae - Coffeeae clade</taxon>
        <taxon>Coffeeae</taxon>
        <taxon>Coffea</taxon>
    </lineage>
</organism>
<dbReference type="SUPFAM" id="SSF56672">
    <property type="entry name" value="DNA/RNA polymerases"/>
    <property type="match status" value="1"/>
</dbReference>
<dbReference type="Pfam" id="PF17917">
    <property type="entry name" value="RT_RNaseH"/>
    <property type="match status" value="1"/>
</dbReference>
<proteinExistence type="predicted"/>
<protein>
    <recommendedName>
        <fullName evidence="11">Reverse transcriptase RNase H-like domain-containing protein</fullName>
    </recommendedName>
</protein>
<dbReference type="InterPro" id="IPR002156">
    <property type="entry name" value="RNaseH_domain"/>
</dbReference>
<reference evidence="10" key="2">
    <citation type="submission" date="2025-08" db="UniProtKB">
        <authorList>
            <consortium name="RefSeq"/>
        </authorList>
    </citation>
    <scope>IDENTIFICATION</scope>
    <source>
        <tissue evidence="10">Leaves</tissue>
    </source>
</reference>
<keyword evidence="6" id="KW-0695">RNA-directed DNA polymerase</keyword>
<keyword evidence="3" id="KW-0540">Nuclease</keyword>
<evidence type="ECO:0000256" key="1">
    <source>
        <dbReference type="ARBA" id="ARBA00022679"/>
    </source>
</evidence>
<evidence type="ECO:0008006" key="11">
    <source>
        <dbReference type="Google" id="ProtNLM"/>
    </source>
</evidence>
<evidence type="ECO:0000313" key="10">
    <source>
        <dbReference type="RefSeq" id="XP_027102974.1"/>
    </source>
</evidence>
<keyword evidence="5" id="KW-0378">Hydrolase</keyword>
<dbReference type="GO" id="GO:0004523">
    <property type="term" value="F:RNA-DNA hybrid ribonuclease activity"/>
    <property type="evidence" value="ECO:0007669"/>
    <property type="project" value="InterPro"/>
</dbReference>
<reference evidence="9" key="1">
    <citation type="journal article" date="2025" name="Foods">
        <title>Unveiling the Microbial Signatures of Arabica Coffee Cherries: Insights into Ripeness Specific Diversity, Functional Traits, and Implications for Quality and Safety.</title>
        <authorList>
            <consortium name="RefSeq"/>
            <person name="Tenea G.N."/>
            <person name="Cifuentes V."/>
            <person name="Reyes P."/>
            <person name="Cevallos-Vallejos M."/>
        </authorList>
    </citation>
    <scope>NUCLEOTIDE SEQUENCE [LARGE SCALE GENOMIC DNA]</scope>
</reference>
<dbReference type="InterPro" id="IPR041373">
    <property type="entry name" value="RT_RNaseH"/>
</dbReference>
<feature type="domain" description="Reverse transcriptase RNase H-like" evidence="8">
    <location>
        <begin position="6"/>
        <end position="99"/>
    </location>
</feature>
<dbReference type="SUPFAM" id="SSF53098">
    <property type="entry name" value="Ribonuclease H-like"/>
    <property type="match status" value="1"/>
</dbReference>
<dbReference type="GO" id="GO:0003676">
    <property type="term" value="F:nucleic acid binding"/>
    <property type="evidence" value="ECO:0007669"/>
    <property type="project" value="InterPro"/>
</dbReference>
<keyword evidence="4" id="KW-0255">Endonuclease</keyword>
<evidence type="ECO:0000313" key="9">
    <source>
        <dbReference type="Proteomes" id="UP001652660"/>
    </source>
</evidence>
<keyword evidence="2" id="KW-0548">Nucleotidyltransferase</keyword>
<evidence type="ECO:0000259" key="7">
    <source>
        <dbReference type="Pfam" id="PF13456"/>
    </source>
</evidence>
<dbReference type="GO" id="GO:0003964">
    <property type="term" value="F:RNA-directed DNA polymerase activity"/>
    <property type="evidence" value="ECO:0007669"/>
    <property type="project" value="UniProtKB-KW"/>
</dbReference>
<keyword evidence="9" id="KW-1185">Reference proteome</keyword>
<dbReference type="Proteomes" id="UP001652660">
    <property type="component" value="Chromosome 2c"/>
</dbReference>
<dbReference type="GeneID" id="113724251"/>
<dbReference type="InterPro" id="IPR043502">
    <property type="entry name" value="DNA/RNA_pol_sf"/>
</dbReference>
<dbReference type="InterPro" id="IPR036397">
    <property type="entry name" value="RNaseH_sf"/>
</dbReference>
<evidence type="ECO:0000259" key="8">
    <source>
        <dbReference type="Pfam" id="PF17917"/>
    </source>
</evidence>
<dbReference type="CDD" id="cd09274">
    <property type="entry name" value="RNase_HI_RT_Ty3"/>
    <property type="match status" value="1"/>
</dbReference>
<accession>A0A6P6VIS0</accession>
<evidence type="ECO:0000256" key="2">
    <source>
        <dbReference type="ARBA" id="ARBA00022695"/>
    </source>
</evidence>
<evidence type="ECO:0000256" key="5">
    <source>
        <dbReference type="ARBA" id="ARBA00022801"/>
    </source>
</evidence>
<dbReference type="Gene3D" id="3.30.420.10">
    <property type="entry name" value="Ribonuclease H-like superfamily/Ribonuclease H"/>
    <property type="match status" value="1"/>
</dbReference>
<dbReference type="OrthoDB" id="1301825at2759"/>
<evidence type="ECO:0000256" key="3">
    <source>
        <dbReference type="ARBA" id="ARBA00022722"/>
    </source>
</evidence>
<gene>
    <name evidence="10" type="primary">LOC113724251</name>
</gene>